<evidence type="ECO:0000259" key="3">
    <source>
        <dbReference type="SMART" id="SM00062"/>
    </source>
</evidence>
<dbReference type="SUPFAM" id="SSF53850">
    <property type="entry name" value="Periplasmic binding protein-like II"/>
    <property type="match status" value="1"/>
</dbReference>
<accession>A0A4V6CVN3</accession>
<dbReference type="AlphaFoldDB" id="A0A4V6CVN3"/>
<feature type="signal peptide" evidence="2">
    <location>
        <begin position="1"/>
        <end position="23"/>
    </location>
</feature>
<keyword evidence="1 2" id="KW-0732">Signal</keyword>
<dbReference type="InterPro" id="IPR001638">
    <property type="entry name" value="Solute-binding_3/MltF_N"/>
</dbReference>
<evidence type="ECO:0000313" key="5">
    <source>
        <dbReference type="Proteomes" id="UP000305095"/>
    </source>
</evidence>
<evidence type="ECO:0000256" key="2">
    <source>
        <dbReference type="SAM" id="SignalP"/>
    </source>
</evidence>
<comment type="caution">
    <text evidence="4">The sequence shown here is derived from an EMBL/GenBank/DDBJ whole genome shotgun (WGS) entry which is preliminary data.</text>
</comment>
<feature type="chain" id="PRO_5020240438" evidence="2">
    <location>
        <begin position="24"/>
        <end position="273"/>
    </location>
</feature>
<dbReference type="Proteomes" id="UP000305095">
    <property type="component" value="Unassembled WGS sequence"/>
</dbReference>
<name>A0A4V6CVN3_BRAEL</name>
<dbReference type="PANTHER" id="PTHR35936:SF17">
    <property type="entry name" value="ARGININE-BINDING EXTRACELLULAR PROTEIN ARTP"/>
    <property type="match status" value="1"/>
</dbReference>
<evidence type="ECO:0000313" key="4">
    <source>
        <dbReference type="EMBL" id="TKV73655.1"/>
    </source>
</evidence>
<dbReference type="Gene3D" id="3.40.190.10">
    <property type="entry name" value="Periplasmic binding protein-like II"/>
    <property type="match status" value="2"/>
</dbReference>
<dbReference type="SMART" id="SM00062">
    <property type="entry name" value="PBPb"/>
    <property type="match status" value="1"/>
</dbReference>
<dbReference type="PANTHER" id="PTHR35936">
    <property type="entry name" value="MEMBRANE-BOUND LYTIC MUREIN TRANSGLYCOSYLASE F"/>
    <property type="match status" value="1"/>
</dbReference>
<gene>
    <name evidence="4" type="ORF">FDV58_36145</name>
</gene>
<dbReference type="Pfam" id="PF00497">
    <property type="entry name" value="SBP_bac_3"/>
    <property type="match status" value="1"/>
</dbReference>
<organism evidence="4 5">
    <name type="scientific">Bradyrhizobium elkanii</name>
    <dbReference type="NCBI Taxonomy" id="29448"/>
    <lineage>
        <taxon>Bacteria</taxon>
        <taxon>Pseudomonadati</taxon>
        <taxon>Pseudomonadota</taxon>
        <taxon>Alphaproteobacteria</taxon>
        <taxon>Hyphomicrobiales</taxon>
        <taxon>Nitrobacteraceae</taxon>
        <taxon>Bradyrhizobium</taxon>
    </lineage>
</organism>
<evidence type="ECO:0000256" key="1">
    <source>
        <dbReference type="ARBA" id="ARBA00022729"/>
    </source>
</evidence>
<proteinExistence type="predicted"/>
<reference evidence="4 5" key="1">
    <citation type="submission" date="2019-05" db="EMBL/GenBank/DDBJ databases">
        <title>Draft Genome of Bradyrhizobium elkanii strain SEMIA 938, Used in Commercial Inoculants for Lupinus spp. in Brazil.</title>
        <authorList>
            <person name="Hungria M."/>
            <person name="Delamuta J.R.M."/>
            <person name="Ribeiro R.A."/>
            <person name="Nogueira M.A."/>
        </authorList>
    </citation>
    <scope>NUCLEOTIDE SEQUENCE [LARGE SCALE GENOMIC DNA]</scope>
    <source>
        <strain evidence="4 5">Semia 938</strain>
    </source>
</reference>
<sequence>MKTTSRKFAMAAIAALIAAPAIAQDKFVFAYIEEPPFAVTVNGLPAGSDVDVARVVLARMGIKDVELKKVEFAELIPGVAASRWKMNTALFVTPLRCKTVAYSNPIWALVDGMIVRAGNPKHITSYATAASSGAKLGVVRGTVQIATAKAAGVPADRIVEFGAQEGVLAAIKDRRVDAYPNSALGHRALLASLKDPDLALAQPFEPPMENGRPKAGFGAFSFNRTDDAFIAKFNAELARFLGSDEHRALLAKYGFGPDEISPALTANSEELCK</sequence>
<feature type="domain" description="Solute-binding protein family 3/N-terminal" evidence="3">
    <location>
        <begin position="26"/>
        <end position="257"/>
    </location>
</feature>
<protein>
    <submittedName>
        <fullName evidence="4">Transporter substrate-binding domain-containing protein</fullName>
    </submittedName>
</protein>
<dbReference type="EMBL" id="SZZP01000033">
    <property type="protein sequence ID" value="TKV73655.1"/>
    <property type="molecule type" value="Genomic_DNA"/>
</dbReference>